<organism evidence="2 3">
    <name type="scientific">Ensete ventricosum</name>
    <name type="common">Abyssinian banana</name>
    <name type="synonym">Musa ensete</name>
    <dbReference type="NCBI Taxonomy" id="4639"/>
    <lineage>
        <taxon>Eukaryota</taxon>
        <taxon>Viridiplantae</taxon>
        <taxon>Streptophyta</taxon>
        <taxon>Embryophyta</taxon>
        <taxon>Tracheophyta</taxon>
        <taxon>Spermatophyta</taxon>
        <taxon>Magnoliopsida</taxon>
        <taxon>Liliopsida</taxon>
        <taxon>Zingiberales</taxon>
        <taxon>Musaceae</taxon>
        <taxon>Ensete</taxon>
    </lineage>
</organism>
<feature type="transmembrane region" description="Helical" evidence="1">
    <location>
        <begin position="62"/>
        <end position="82"/>
    </location>
</feature>
<accession>A0AAV8RXT1</accession>
<keyword evidence="1" id="KW-0812">Transmembrane</keyword>
<evidence type="ECO:0008006" key="4">
    <source>
        <dbReference type="Google" id="ProtNLM"/>
    </source>
</evidence>
<gene>
    <name evidence="2" type="ORF">OPV22_002364</name>
</gene>
<sequence length="157" mass="17517">MFEISLAHLSWSSGQVTATRLNATNRLQNLPTILIATSSILRFRSSVPPSPILFEKASDLEFAFLVLAFSFLTSVIDLDGALLEKPELHICRSFVYSASSITFFFSFIALLWVTNGTVLLSRFDLECLKEILENLDQFIKSCKMVNMALTNSEGSPK</sequence>
<dbReference type="AlphaFoldDB" id="A0AAV8RXT1"/>
<evidence type="ECO:0000313" key="2">
    <source>
        <dbReference type="EMBL" id="KAJ8511930.1"/>
    </source>
</evidence>
<reference evidence="2 3" key="1">
    <citation type="submission" date="2022-12" db="EMBL/GenBank/DDBJ databases">
        <title>Chromosome-scale assembly of the Ensete ventricosum genome.</title>
        <authorList>
            <person name="Dussert Y."/>
            <person name="Stocks J."/>
            <person name="Wendawek A."/>
            <person name="Woldeyes F."/>
            <person name="Nichols R.A."/>
            <person name="Borrell J.S."/>
        </authorList>
    </citation>
    <scope>NUCLEOTIDE SEQUENCE [LARGE SCALE GENOMIC DNA]</scope>
    <source>
        <strain evidence="3">cv. Maze</strain>
        <tissue evidence="2">Seeds</tissue>
    </source>
</reference>
<name>A0AAV8RXT1_ENSVE</name>
<keyword evidence="1" id="KW-0472">Membrane</keyword>
<evidence type="ECO:0000256" key="1">
    <source>
        <dbReference type="SAM" id="Phobius"/>
    </source>
</evidence>
<keyword evidence="1" id="KW-1133">Transmembrane helix</keyword>
<comment type="caution">
    <text evidence="2">The sequence shown here is derived from an EMBL/GenBank/DDBJ whole genome shotgun (WGS) entry which is preliminary data.</text>
</comment>
<protein>
    <recommendedName>
        <fullName evidence="4">Transmembrane protein</fullName>
    </recommendedName>
</protein>
<proteinExistence type="predicted"/>
<dbReference type="EMBL" id="JAQQAF010000001">
    <property type="protein sequence ID" value="KAJ8511930.1"/>
    <property type="molecule type" value="Genomic_DNA"/>
</dbReference>
<evidence type="ECO:0000313" key="3">
    <source>
        <dbReference type="Proteomes" id="UP001222027"/>
    </source>
</evidence>
<dbReference type="Proteomes" id="UP001222027">
    <property type="component" value="Unassembled WGS sequence"/>
</dbReference>
<feature type="transmembrane region" description="Helical" evidence="1">
    <location>
        <begin position="94"/>
        <end position="113"/>
    </location>
</feature>
<keyword evidence="3" id="KW-1185">Reference proteome</keyword>